<proteinExistence type="predicted"/>
<evidence type="ECO:0000313" key="2">
    <source>
        <dbReference type="Proteomes" id="UP001055879"/>
    </source>
</evidence>
<gene>
    <name evidence="1" type="ORF">L6452_28258</name>
</gene>
<evidence type="ECO:0000313" key="1">
    <source>
        <dbReference type="EMBL" id="KAI3702519.1"/>
    </source>
</evidence>
<keyword evidence="2" id="KW-1185">Reference proteome</keyword>
<reference evidence="2" key="1">
    <citation type="journal article" date="2022" name="Mol. Ecol. Resour.">
        <title>The genomes of chicory, endive, great burdock and yacon provide insights into Asteraceae palaeo-polyploidization history and plant inulin production.</title>
        <authorList>
            <person name="Fan W."/>
            <person name="Wang S."/>
            <person name="Wang H."/>
            <person name="Wang A."/>
            <person name="Jiang F."/>
            <person name="Liu H."/>
            <person name="Zhao H."/>
            <person name="Xu D."/>
            <person name="Zhang Y."/>
        </authorList>
    </citation>
    <scope>NUCLEOTIDE SEQUENCE [LARGE SCALE GENOMIC DNA]</scope>
    <source>
        <strain evidence="2">cv. Niubang</strain>
    </source>
</reference>
<organism evidence="1 2">
    <name type="scientific">Arctium lappa</name>
    <name type="common">Greater burdock</name>
    <name type="synonym">Lappa major</name>
    <dbReference type="NCBI Taxonomy" id="4217"/>
    <lineage>
        <taxon>Eukaryota</taxon>
        <taxon>Viridiplantae</taxon>
        <taxon>Streptophyta</taxon>
        <taxon>Embryophyta</taxon>
        <taxon>Tracheophyta</taxon>
        <taxon>Spermatophyta</taxon>
        <taxon>Magnoliopsida</taxon>
        <taxon>eudicotyledons</taxon>
        <taxon>Gunneridae</taxon>
        <taxon>Pentapetalae</taxon>
        <taxon>asterids</taxon>
        <taxon>campanulids</taxon>
        <taxon>Asterales</taxon>
        <taxon>Asteraceae</taxon>
        <taxon>Carduoideae</taxon>
        <taxon>Cardueae</taxon>
        <taxon>Arctiinae</taxon>
        <taxon>Arctium</taxon>
    </lineage>
</organism>
<comment type="caution">
    <text evidence="1">The sequence shown here is derived from an EMBL/GenBank/DDBJ whole genome shotgun (WGS) entry which is preliminary data.</text>
</comment>
<accession>A0ACB8ZYT8</accession>
<dbReference type="EMBL" id="CM042055">
    <property type="protein sequence ID" value="KAI3702519.1"/>
    <property type="molecule type" value="Genomic_DNA"/>
</dbReference>
<protein>
    <submittedName>
        <fullName evidence="1">Uncharacterized protein</fullName>
    </submittedName>
</protein>
<dbReference type="Proteomes" id="UP001055879">
    <property type="component" value="Linkage Group LG09"/>
</dbReference>
<sequence>MKILCDLFVCLIEWLPSIVSRLYYMLSQLHQPSSEIWSHLGISFITNFYVSDKKEKTSGYSYVIITTVLTGVA</sequence>
<name>A0ACB8ZYT8_ARCLA</name>
<reference evidence="1 2" key="2">
    <citation type="journal article" date="2022" name="Mol. Ecol. Resour.">
        <title>The genomes of chicory, endive, great burdock and yacon provide insights into Asteraceae paleo-polyploidization history and plant inulin production.</title>
        <authorList>
            <person name="Fan W."/>
            <person name="Wang S."/>
            <person name="Wang H."/>
            <person name="Wang A."/>
            <person name="Jiang F."/>
            <person name="Liu H."/>
            <person name="Zhao H."/>
            <person name="Xu D."/>
            <person name="Zhang Y."/>
        </authorList>
    </citation>
    <scope>NUCLEOTIDE SEQUENCE [LARGE SCALE GENOMIC DNA]</scope>
    <source>
        <strain evidence="2">cv. Niubang</strain>
    </source>
</reference>